<dbReference type="PANTHER" id="PTHR33144">
    <property type="entry name" value="OS10G0409366 PROTEIN-RELATED"/>
    <property type="match status" value="1"/>
</dbReference>
<name>A0AA41VVU7_PAPNU</name>
<protein>
    <submittedName>
        <fullName evidence="1">Uncharacterized protein</fullName>
    </submittedName>
</protein>
<proteinExistence type="predicted"/>
<dbReference type="AlphaFoldDB" id="A0AA41VVU7"/>
<comment type="caution">
    <text evidence="1">The sequence shown here is derived from an EMBL/GenBank/DDBJ whole genome shotgun (WGS) entry which is preliminary data.</text>
</comment>
<accession>A0AA41VVU7</accession>
<reference evidence="1" key="1">
    <citation type="submission" date="2022-03" db="EMBL/GenBank/DDBJ databases">
        <title>A functionally conserved STORR gene fusion in Papaver species that diverged 16.8 million years ago.</title>
        <authorList>
            <person name="Catania T."/>
        </authorList>
    </citation>
    <scope>NUCLEOTIDE SEQUENCE</scope>
    <source>
        <strain evidence="1">S-191538</strain>
    </source>
</reference>
<gene>
    <name evidence="1" type="ORF">MKW94_026368</name>
</gene>
<evidence type="ECO:0000313" key="1">
    <source>
        <dbReference type="EMBL" id="MCL7048470.1"/>
    </source>
</evidence>
<keyword evidence="2" id="KW-1185">Reference proteome</keyword>
<dbReference type="PANTHER" id="PTHR33144:SF25">
    <property type="entry name" value="DUF4216 DOMAIN-CONTAINING PROTEIN"/>
    <property type="match status" value="1"/>
</dbReference>
<dbReference type="EMBL" id="JAJJMA010304811">
    <property type="protein sequence ID" value="MCL7048470.1"/>
    <property type="molecule type" value="Genomic_DNA"/>
</dbReference>
<evidence type="ECO:0000313" key="2">
    <source>
        <dbReference type="Proteomes" id="UP001177140"/>
    </source>
</evidence>
<organism evidence="1 2">
    <name type="scientific">Papaver nudicaule</name>
    <name type="common">Iceland poppy</name>
    <dbReference type="NCBI Taxonomy" id="74823"/>
    <lineage>
        <taxon>Eukaryota</taxon>
        <taxon>Viridiplantae</taxon>
        <taxon>Streptophyta</taxon>
        <taxon>Embryophyta</taxon>
        <taxon>Tracheophyta</taxon>
        <taxon>Spermatophyta</taxon>
        <taxon>Magnoliopsida</taxon>
        <taxon>Ranunculales</taxon>
        <taxon>Papaveraceae</taxon>
        <taxon>Papaveroideae</taxon>
        <taxon>Papaver</taxon>
    </lineage>
</organism>
<dbReference type="Pfam" id="PF03004">
    <property type="entry name" value="Transposase_24"/>
    <property type="match status" value="1"/>
</dbReference>
<dbReference type="InterPro" id="IPR004252">
    <property type="entry name" value="Probable_transposase_24"/>
</dbReference>
<feature type="non-terminal residue" evidence="1">
    <location>
        <position position="1"/>
    </location>
</feature>
<dbReference type="Proteomes" id="UP001177140">
    <property type="component" value="Unassembled WGS sequence"/>
</dbReference>
<sequence length="221" mass="25303">MDDEPQPTATKKSRGGAKLNFLTKLKRGEKVPLEFSQSEPAGPNTSKISAYCAKLAQNGENFPFDINDWSEMPEKEEKIEEAIEELKTVFEYSDEINTWVEKKLHDKWKSNKCKMRLKHHDKNKTVVENIASCPVEVIDTQWANMCKHWITPEFKKKSANGTASRKHLVMPHRAGTMSFVNHAIEIEVTTEKKATRSVVFQKVYRPKEGKTPNPIAEEKCV</sequence>